<dbReference type="AlphaFoldDB" id="A0AA35LPA1"/>
<accession>A0AA35LPA1</accession>
<comment type="caution">
    <text evidence="1">The sequence shown here is derived from an EMBL/GenBank/DDBJ whole genome shotgun (WGS) entry which is preliminary data.</text>
</comment>
<organism evidence="1 2">
    <name type="scientific">Clonostachys chloroleuca</name>
    <dbReference type="NCBI Taxonomy" id="1926264"/>
    <lineage>
        <taxon>Eukaryota</taxon>
        <taxon>Fungi</taxon>
        <taxon>Dikarya</taxon>
        <taxon>Ascomycota</taxon>
        <taxon>Pezizomycotina</taxon>
        <taxon>Sordariomycetes</taxon>
        <taxon>Hypocreomycetidae</taxon>
        <taxon>Hypocreales</taxon>
        <taxon>Bionectriaceae</taxon>
        <taxon>Clonostachys</taxon>
    </lineage>
</organism>
<sequence>MLAVGDDEPQQRPRQWRNVVATILHMLSDSSSHCATAISHSAGPPFRRRSGLIEAELVNTLRVFRHPGSPASAVTGMMRQVKLNEPLNSPGLGWTRARGREMNRSSITAGYPQQKAPFRYRPAMLFDVYALDR</sequence>
<protein>
    <submittedName>
        <fullName evidence="1">Uncharacterized protein</fullName>
    </submittedName>
</protein>
<dbReference type="Proteomes" id="UP001160390">
    <property type="component" value="Unassembled WGS sequence"/>
</dbReference>
<evidence type="ECO:0000313" key="2">
    <source>
        <dbReference type="Proteomes" id="UP001160390"/>
    </source>
</evidence>
<reference evidence="1" key="1">
    <citation type="submission" date="2023-01" db="EMBL/GenBank/DDBJ databases">
        <authorList>
            <person name="Piombo E."/>
        </authorList>
    </citation>
    <scope>NUCLEOTIDE SEQUENCE</scope>
</reference>
<name>A0AA35LPA1_9HYPO</name>
<dbReference type="EMBL" id="CABFNP030000416">
    <property type="protein sequence ID" value="CAI6013846.1"/>
    <property type="molecule type" value="Genomic_DNA"/>
</dbReference>
<keyword evidence="2" id="KW-1185">Reference proteome</keyword>
<evidence type="ECO:0000313" key="1">
    <source>
        <dbReference type="EMBL" id="CAI6013846.1"/>
    </source>
</evidence>
<proteinExistence type="predicted"/>
<gene>
    <name evidence="1" type="ORF">CCHLO57077_00017451</name>
</gene>